<keyword evidence="3" id="KW-1185">Reference proteome</keyword>
<dbReference type="STRING" id="5874.Q4U8D0"/>
<dbReference type="VEuPathDB" id="PiroplasmaDB:TA09780"/>
<protein>
    <submittedName>
        <fullName evidence="2">SfiI-subtelomeric related protein family member, putative</fullName>
    </submittedName>
</protein>
<dbReference type="Proteomes" id="UP000001950">
    <property type="component" value="Chromosome 4"/>
</dbReference>
<dbReference type="Pfam" id="PF04385">
    <property type="entry name" value="FAINT"/>
    <property type="match status" value="8"/>
</dbReference>
<feature type="compositionally biased region" description="Low complexity" evidence="1">
    <location>
        <begin position="330"/>
        <end position="339"/>
    </location>
</feature>
<evidence type="ECO:0000256" key="1">
    <source>
        <dbReference type="SAM" id="MobiDB-lite"/>
    </source>
</evidence>
<feature type="compositionally biased region" description="Low complexity" evidence="1">
    <location>
        <begin position="101"/>
        <end position="117"/>
    </location>
</feature>
<feature type="region of interest" description="Disordered" evidence="1">
    <location>
        <begin position="100"/>
        <end position="119"/>
    </location>
</feature>
<feature type="compositionally biased region" description="Acidic residues" evidence="1">
    <location>
        <begin position="879"/>
        <end position="890"/>
    </location>
</feature>
<feature type="region of interest" description="Disordered" evidence="1">
    <location>
        <begin position="868"/>
        <end position="971"/>
    </location>
</feature>
<organism evidence="2 3">
    <name type="scientific">Theileria annulata</name>
    <dbReference type="NCBI Taxonomy" id="5874"/>
    <lineage>
        <taxon>Eukaryota</taxon>
        <taxon>Sar</taxon>
        <taxon>Alveolata</taxon>
        <taxon>Apicomplexa</taxon>
        <taxon>Aconoidasida</taxon>
        <taxon>Piroplasmida</taxon>
        <taxon>Theileriidae</taxon>
        <taxon>Theileria</taxon>
    </lineage>
</organism>
<evidence type="ECO:0000313" key="2">
    <source>
        <dbReference type="EMBL" id="CAI76923.1"/>
    </source>
</evidence>
<dbReference type="eggNOG" id="ENOG502QU51">
    <property type="taxonomic scope" value="Eukaryota"/>
</dbReference>
<reference evidence="2 3" key="1">
    <citation type="journal article" date="2005" name="Science">
        <title>Genome of the host-cell transforming parasite Theileria annulata compared with T. parva.</title>
        <authorList>
            <person name="Pain A."/>
            <person name="Renauld H."/>
            <person name="Berriman M."/>
            <person name="Murphy L."/>
            <person name="Yeats C.A."/>
            <person name="Weir W."/>
            <person name="Kerhornou A."/>
            <person name="Aslett M."/>
            <person name="Bishop R."/>
            <person name="Bouchier C."/>
            <person name="Cochet M."/>
            <person name="Coulson R.M.R."/>
            <person name="Cronin A."/>
            <person name="de Villiers E.P."/>
            <person name="Fraser A."/>
            <person name="Fosker N."/>
            <person name="Gardner M."/>
            <person name="Goble A."/>
            <person name="Griffiths-Jones S."/>
            <person name="Harris D.E."/>
            <person name="Katzer F."/>
            <person name="Larke N."/>
            <person name="Lord A."/>
            <person name="Maser P."/>
            <person name="McKellar S."/>
            <person name="Mooney P."/>
            <person name="Morton F."/>
            <person name="Nene V."/>
            <person name="O'Neil S."/>
            <person name="Price C."/>
            <person name="Quail M.A."/>
            <person name="Rabbinowitsch E."/>
            <person name="Rawlings N.D."/>
            <person name="Rutter S."/>
            <person name="Saunders D."/>
            <person name="Seeger K."/>
            <person name="Shah T."/>
            <person name="Squares R."/>
            <person name="Squares S."/>
            <person name="Tivey A."/>
            <person name="Walker A.R."/>
            <person name="Woodward J."/>
            <person name="Dobbelaere D.A.E."/>
            <person name="Langsley G."/>
            <person name="Rajandream M.A."/>
            <person name="McKeever D."/>
            <person name="Shiels B."/>
            <person name="Tait A."/>
            <person name="Barrell B.G."/>
            <person name="Hall N."/>
        </authorList>
    </citation>
    <scope>NUCLEOTIDE SEQUENCE [LARGE SCALE GENOMIC DNA]</scope>
    <source>
        <strain evidence="3">Ankara</strain>
    </source>
</reference>
<evidence type="ECO:0000313" key="3">
    <source>
        <dbReference type="Proteomes" id="UP000001950"/>
    </source>
</evidence>
<sequence length="1784" mass="204170">MYPNPNSLLYILKDSMCVQLLYNDIVVWKQSCEPYPVSIYFRSYTSHESSFGAILYLNFDPYYYTYVYDGNIWVLRKDLSHCYSFKLDPSMHPKDITIVTESGGSEESPSSSEESSSAGYTVYDHGDGIYLYDFGTARCSEVMYRGQTVCKRQSGGPYPKRIVFDTESLTFEFDFKNKTAVYKLNGGWYISEVYDKLEHFKYEFPDWICKQSYHRFGSKLSMKNLKILTSDETDGSGAKPINVHSSMLLYEKWQFGYYYPVHTLYLELRYKNQVLFKSTEYPYRGRPRIVLFDENNNSIWVFFSSGFSFSLNYIDHSDETVLKAEPATLTEPAEPITETQPEEPITETPVPEEPITEKPVPENTIEPASVTIPTATLIELKINKSTADTAFDYADIGIYKTFTCKHGYGFNKITNPKTTGPDEVIWQYSGGDYATKVRLRIDTSTKEKQILLFLASMKYVFLHCTGKGKPFQNVTGNRHKFFNLKVYTKQNDVEKIAKPDQYTISLYHMSIGCTIKYEYLCSKITYEDKVVYKQDDYQALGQIKGVYLDLVRNSMYVVGINDETKVLEAMKNEKPVTLNIRKTDSTDDFDFTQDYEKNVKIFTARGNAIFTKIVKGARIGTDKVIWETTDPKVYGTKVVTDGVPRLKSTKNVTIHLSNGDIKHLRFSDGKWIETSNFVPLDITKTESSIEFDFYTKDEFRTFTAKDDYLFNKVIESKTIGSDTVIWETTNTSEYSTKVTLMITGDEKYMGLLRTDNDVILLHKPPNSDSWDNITSKVPKISELKMSYYDPSGSYFLLKPEKYKVAFNNLLYGYEFNSGVNCHIVKFGDKHLWSHSDDDKFKTIKGVYIYLRNNNFFVVSPSDEKKEITLRSLSSGKEEDKEEDEEEDDGDKETKSKEGDKTKEDEDQVESEDSTPVTPEPKTTPVITPETTPVSEPETETKTPKTQVMTETSDSEIPETGPKPLNDKSTPTSDIKLALDINATHSNNEFEYNDDNGVVTFTTKDNHVFDKVSHGTTDVWQSRDDVFGSLVIIKVFNNVKYLAILLTNNMFKLFKECGGTWKDITSDRSDITKLKFFGEGEAELANTDYTVSIVSYSFRFTYEFKAGVNCKYIKYGDEFLWKHDENAQFSTITAFDLGLITNNFFMKSTSQFKKLEFKSLKYHETNPAEIPKATSSTTSVTKSDSKTSVTLINLDIKKNKSTDQFDYIKEGEYRTFTAKDDHLISNIVKEYFDIFMTNPKNHAIKVVLMGSKKNPKHMAILLKRGNFELLYKSGKGQPWEDITTQRHDVKKLKFIGEGDSELSKNDYKIDLIKLSFTYTFNDGVKCKKIKLGDDEVWKDTDDPKFAELKSISLDLLKDQFSVTNLKEHTKHLTKAKVTLNINTSKDTNEFQYSKDGDIHTYTPKDDYVFNKIVKTYKSNPCVSTCGDHTCCGSIDELDIWTAKPEDHGLKAVLMGSGKDEKFLSILLQSRNFVLLRKGGKGQPWNDITSQIHDVTKLKFLGQNDRELTSSDYEVTFVGLSYQFKFRSGVACKIIKYDNTLLWNHDDDTNYLEIKSLSLDLPKDQFSITNSSDQTKQLTKAKITLDIDKTQSTNELDYSKDDDCQKYTPKDNHVFSKISKGNTVIWESKDTIYSTIARIKSKDGDKYLVVLMDNNMFTLFKQESGKNKPWEDITNDVHDVTKLKFLTDNDSPLTTSDYEVTFVFLSYTYIFNSGVSCKKVKLGDDEVWTHDDDPKFAEINSLSLDLLTNTFSVMNSSDQTKELDFKPTSTPTTHSNGTPSSETSSS</sequence>
<feature type="compositionally biased region" description="Low complexity" evidence="1">
    <location>
        <begin position="914"/>
        <end position="935"/>
    </location>
</feature>
<dbReference type="OrthoDB" id="363085at2759"/>
<dbReference type="KEGG" id="tan:TA09780"/>
<dbReference type="GeneID" id="3863294"/>
<proteinExistence type="predicted"/>
<name>Q4U8D0_THEAN</name>
<gene>
    <name evidence="2" type="ORF">TA09780</name>
</gene>
<accession>Q4U8D0</accession>
<feature type="compositionally biased region" description="Basic and acidic residues" evidence="1">
    <location>
        <begin position="891"/>
        <end position="903"/>
    </location>
</feature>
<dbReference type="InParanoid" id="Q4U8D0"/>
<dbReference type="RefSeq" id="XP_953548.1">
    <property type="nucleotide sequence ID" value="XM_948455.1"/>
</dbReference>
<feature type="region of interest" description="Disordered" evidence="1">
    <location>
        <begin position="1756"/>
        <end position="1784"/>
    </location>
</feature>
<feature type="region of interest" description="Disordered" evidence="1">
    <location>
        <begin position="328"/>
        <end position="361"/>
    </location>
</feature>
<dbReference type="InterPro" id="IPR007480">
    <property type="entry name" value="DUF529"/>
</dbReference>
<dbReference type="OMA" id="LEKFQCK"/>
<dbReference type="EMBL" id="CR940353">
    <property type="protein sequence ID" value="CAI76923.1"/>
    <property type="molecule type" value="Genomic_DNA"/>
</dbReference>
<feature type="compositionally biased region" description="Low complexity" evidence="1">
    <location>
        <begin position="1773"/>
        <end position="1784"/>
    </location>
</feature>